<gene>
    <name evidence="1" type="ORF">CUN48_16630</name>
</gene>
<evidence type="ECO:0000313" key="2">
    <source>
        <dbReference type="Proteomes" id="UP000230790"/>
    </source>
</evidence>
<protein>
    <recommendedName>
        <fullName evidence="3">RNA methyltransferase</fullName>
    </recommendedName>
</protein>
<dbReference type="EMBL" id="PGTN01000671">
    <property type="protein sequence ID" value="PJF45881.1"/>
    <property type="molecule type" value="Genomic_DNA"/>
</dbReference>
<reference evidence="1 2" key="1">
    <citation type="submission" date="2017-11" db="EMBL/GenBank/DDBJ databases">
        <title>Evolution of Phototrophy in the Chloroflexi Phylum Driven by Horizontal Gene Transfer.</title>
        <authorList>
            <person name="Ward L.M."/>
            <person name="Hemp J."/>
            <person name="Shih P.M."/>
            <person name="Mcglynn S.E."/>
            <person name="Fischer W."/>
        </authorList>
    </citation>
    <scope>NUCLEOTIDE SEQUENCE [LARGE SCALE GENOMIC DNA]</scope>
    <source>
        <strain evidence="1">JP3_7</strain>
    </source>
</reference>
<name>A0A2M8Q7U9_9CHLR</name>
<evidence type="ECO:0008006" key="3">
    <source>
        <dbReference type="Google" id="ProtNLM"/>
    </source>
</evidence>
<evidence type="ECO:0000313" key="1">
    <source>
        <dbReference type="EMBL" id="PJF45881.1"/>
    </source>
</evidence>
<dbReference type="Proteomes" id="UP000230790">
    <property type="component" value="Unassembled WGS sequence"/>
</dbReference>
<dbReference type="AlphaFoldDB" id="A0A2M8Q7U9"/>
<organism evidence="1 2">
    <name type="scientific">Candidatus Thermofonsia Clade 3 bacterium</name>
    <dbReference type="NCBI Taxonomy" id="2364212"/>
    <lineage>
        <taxon>Bacteria</taxon>
        <taxon>Bacillati</taxon>
        <taxon>Chloroflexota</taxon>
        <taxon>Candidatus Thermofontia</taxon>
        <taxon>Candidatus Thermofonsia Clade 3</taxon>
    </lineage>
</organism>
<sequence>MTYALYECSDPACRFRFPAAEAQMRKGRCPWCGEPVILLHHLPTPTERRASERDAPRATLPFAALLDNVRSAFNVGSIFRSADGAGLRHLYL</sequence>
<dbReference type="InterPro" id="IPR029026">
    <property type="entry name" value="tRNA_m1G_MTases_N"/>
</dbReference>
<proteinExistence type="predicted"/>
<feature type="non-terminal residue" evidence="1">
    <location>
        <position position="92"/>
    </location>
</feature>
<comment type="caution">
    <text evidence="1">The sequence shown here is derived from an EMBL/GenBank/DDBJ whole genome shotgun (WGS) entry which is preliminary data.</text>
</comment>
<dbReference type="InterPro" id="IPR029028">
    <property type="entry name" value="Alpha/beta_knot_MTases"/>
</dbReference>
<dbReference type="Gene3D" id="3.40.1280.10">
    <property type="match status" value="1"/>
</dbReference>
<accession>A0A2M8Q7U9</accession>
<dbReference type="SUPFAM" id="SSF75217">
    <property type="entry name" value="alpha/beta knot"/>
    <property type="match status" value="1"/>
</dbReference>